<proteinExistence type="predicted"/>
<comment type="caution">
    <text evidence="1">The sequence shown here is derived from an EMBL/GenBank/DDBJ whole genome shotgun (WGS) entry which is preliminary data.</text>
</comment>
<accession>A0A935TG60</accession>
<dbReference type="AlphaFoldDB" id="A0A935TG60"/>
<gene>
    <name evidence="1" type="ORF">IPK02_06490</name>
</gene>
<organism evidence="1 2">
    <name type="scientific">Candidatus Accumulibacter affinis</name>
    <dbReference type="NCBI Taxonomy" id="2954384"/>
    <lineage>
        <taxon>Bacteria</taxon>
        <taxon>Pseudomonadati</taxon>
        <taxon>Pseudomonadota</taxon>
        <taxon>Betaproteobacteria</taxon>
        <taxon>Candidatus Accumulibacter</taxon>
    </lineage>
</organism>
<reference evidence="1 2" key="1">
    <citation type="submission" date="2020-10" db="EMBL/GenBank/DDBJ databases">
        <title>Connecting structure to function with the recovery of over 1000 high-quality activated sludge metagenome-assembled genomes encoding full-length rRNA genes using long-read sequencing.</title>
        <authorList>
            <person name="Singleton C.M."/>
            <person name="Petriglieri F."/>
            <person name="Kristensen J.M."/>
            <person name="Kirkegaard R.H."/>
            <person name="Michaelsen T.Y."/>
            <person name="Andersen M.H."/>
            <person name="Karst S.M."/>
            <person name="Dueholm M.S."/>
            <person name="Nielsen P.H."/>
            <person name="Albertsen M."/>
        </authorList>
    </citation>
    <scope>NUCLEOTIDE SEQUENCE [LARGE SCALE GENOMIC DNA]</scope>
    <source>
        <strain evidence="1">Fred_18-Q3-R57-64_BAT3C.720</strain>
    </source>
</reference>
<evidence type="ECO:0000313" key="2">
    <source>
        <dbReference type="Proteomes" id="UP000706151"/>
    </source>
</evidence>
<dbReference type="Proteomes" id="UP000706151">
    <property type="component" value="Unassembled WGS sequence"/>
</dbReference>
<sequence length="90" mass="9602">MSELSGIGSEIAALPPNLRAEVLDFVKVIKQRHGLPALHAAVDKGPETGDSAFFQALQQIGFVGCIESDDQLASTYKTRLDFSTKAGTQP</sequence>
<protein>
    <recommendedName>
        <fullName evidence="3">DUF2281 domain-containing protein</fullName>
    </recommendedName>
</protein>
<evidence type="ECO:0008006" key="3">
    <source>
        <dbReference type="Google" id="ProtNLM"/>
    </source>
</evidence>
<evidence type="ECO:0000313" key="1">
    <source>
        <dbReference type="EMBL" id="MBK7953630.1"/>
    </source>
</evidence>
<dbReference type="EMBL" id="JADJOT010000006">
    <property type="protein sequence ID" value="MBK7953630.1"/>
    <property type="molecule type" value="Genomic_DNA"/>
</dbReference>
<name>A0A935TG60_9PROT</name>